<feature type="signal peptide" evidence="5">
    <location>
        <begin position="1"/>
        <end position="23"/>
    </location>
</feature>
<keyword evidence="2 4" id="KW-0472">Membrane</keyword>
<keyword evidence="5" id="KW-0732">Signal</keyword>
<keyword evidence="8" id="KW-1185">Reference proteome</keyword>
<dbReference type="GO" id="GO:0005509">
    <property type="term" value="F:calcium ion binding"/>
    <property type="evidence" value="ECO:0007669"/>
    <property type="project" value="InterPro"/>
</dbReference>
<dbReference type="InterPro" id="IPR028974">
    <property type="entry name" value="TSP_type-3_rpt"/>
</dbReference>
<dbReference type="Pfam" id="PF00691">
    <property type="entry name" value="OmpA"/>
    <property type="match status" value="1"/>
</dbReference>
<gene>
    <name evidence="7" type="primary">oprF_2</name>
    <name evidence="7" type="ORF">PSEWESI4_03567</name>
</gene>
<organism evidence="7 8">
    <name type="scientific">Zestomonas carbonaria</name>
    <dbReference type="NCBI Taxonomy" id="2762745"/>
    <lineage>
        <taxon>Bacteria</taxon>
        <taxon>Pseudomonadati</taxon>
        <taxon>Pseudomonadota</taxon>
        <taxon>Gammaproteobacteria</taxon>
        <taxon>Pseudomonadales</taxon>
        <taxon>Pseudomonadaceae</taxon>
        <taxon>Zestomonas</taxon>
    </lineage>
</organism>
<evidence type="ECO:0000256" key="1">
    <source>
        <dbReference type="ARBA" id="ARBA00004442"/>
    </source>
</evidence>
<evidence type="ECO:0000313" key="7">
    <source>
        <dbReference type="EMBL" id="CAD5109271.1"/>
    </source>
</evidence>
<evidence type="ECO:0000259" key="6">
    <source>
        <dbReference type="PROSITE" id="PS51123"/>
    </source>
</evidence>
<dbReference type="AlphaFoldDB" id="A0A7U7IAJ0"/>
<dbReference type="Proteomes" id="UP000583387">
    <property type="component" value="Unassembled WGS sequence"/>
</dbReference>
<evidence type="ECO:0000313" key="8">
    <source>
        <dbReference type="Proteomes" id="UP000583387"/>
    </source>
</evidence>
<dbReference type="PRINTS" id="PR01021">
    <property type="entry name" value="OMPADOMAIN"/>
</dbReference>
<sequence>MKISRHSCIGSLSILLLALSGCAGQGDKPSGEPPRICVDGDNDGVCDTADRCPLTPANLVVDTFGCPEPGLAAKGVGRNRLEVHFANDSTSVRSEDYPEIERLASRLKARPDVAVILKGYTDDRGAEAYNRKLSERRAAAVSDVLVKRYGIEKERVTAIGYGESHPVADNATSEGRDLNRRVELEFRTLDARE</sequence>
<dbReference type="InterPro" id="IPR050330">
    <property type="entry name" value="Bact_OuterMem_StrucFunc"/>
</dbReference>
<feature type="chain" id="PRO_5031565000" evidence="5">
    <location>
        <begin position="24"/>
        <end position="193"/>
    </location>
</feature>
<proteinExistence type="predicted"/>
<evidence type="ECO:0000256" key="2">
    <source>
        <dbReference type="ARBA" id="ARBA00023136"/>
    </source>
</evidence>
<evidence type="ECO:0000256" key="4">
    <source>
        <dbReference type="PROSITE-ProRule" id="PRU00473"/>
    </source>
</evidence>
<dbReference type="SUPFAM" id="SSF103647">
    <property type="entry name" value="TSP type-3 repeat"/>
    <property type="match status" value="1"/>
</dbReference>
<accession>A0A7U7IAJ0</accession>
<dbReference type="PROSITE" id="PS51123">
    <property type="entry name" value="OMPA_2"/>
    <property type="match status" value="1"/>
</dbReference>
<dbReference type="Gene3D" id="3.30.1330.60">
    <property type="entry name" value="OmpA-like domain"/>
    <property type="match status" value="1"/>
</dbReference>
<comment type="subcellular location">
    <subcellularLocation>
        <location evidence="1">Cell outer membrane</location>
    </subcellularLocation>
</comment>
<evidence type="ECO:0000256" key="5">
    <source>
        <dbReference type="SAM" id="SignalP"/>
    </source>
</evidence>
<dbReference type="GO" id="GO:0009279">
    <property type="term" value="C:cell outer membrane"/>
    <property type="evidence" value="ECO:0007669"/>
    <property type="project" value="UniProtKB-SubCell"/>
</dbReference>
<dbReference type="EMBL" id="CAJFCI010000072">
    <property type="protein sequence ID" value="CAD5109271.1"/>
    <property type="molecule type" value="Genomic_DNA"/>
</dbReference>
<keyword evidence="3" id="KW-0998">Cell outer membrane</keyword>
<dbReference type="InterPro" id="IPR006665">
    <property type="entry name" value="OmpA-like"/>
</dbReference>
<feature type="domain" description="OmpA-like" evidence="6">
    <location>
        <begin position="72"/>
        <end position="190"/>
    </location>
</feature>
<dbReference type="InterPro" id="IPR006664">
    <property type="entry name" value="OMP_bac"/>
</dbReference>
<dbReference type="PANTHER" id="PTHR30329:SF21">
    <property type="entry name" value="LIPOPROTEIN YIAD-RELATED"/>
    <property type="match status" value="1"/>
</dbReference>
<dbReference type="SUPFAM" id="SSF103088">
    <property type="entry name" value="OmpA-like"/>
    <property type="match status" value="1"/>
</dbReference>
<protein>
    <submittedName>
        <fullName evidence="7">Outer membrane porin F</fullName>
    </submittedName>
</protein>
<reference evidence="7 8" key="1">
    <citation type="submission" date="2020-08" db="EMBL/GenBank/DDBJ databases">
        <authorList>
            <person name="Criscuolo A."/>
        </authorList>
    </citation>
    <scope>NUCLEOTIDE SEQUENCE [LARGE SCALE GENOMIC DNA]</scope>
    <source>
        <strain evidence="7">CIP111764</strain>
    </source>
</reference>
<dbReference type="PROSITE" id="PS51257">
    <property type="entry name" value="PROKAR_LIPOPROTEIN"/>
    <property type="match status" value="1"/>
</dbReference>
<name>A0A7U7IAJ0_9GAMM</name>
<dbReference type="InterPro" id="IPR036737">
    <property type="entry name" value="OmpA-like_sf"/>
</dbReference>
<dbReference type="PANTHER" id="PTHR30329">
    <property type="entry name" value="STATOR ELEMENT OF FLAGELLAR MOTOR COMPLEX"/>
    <property type="match status" value="1"/>
</dbReference>
<dbReference type="RefSeq" id="WP_187672584.1">
    <property type="nucleotide sequence ID" value="NZ_CAJFCI010000072.1"/>
</dbReference>
<comment type="caution">
    <text evidence="7">The sequence shown here is derived from an EMBL/GenBank/DDBJ whole genome shotgun (WGS) entry which is preliminary data.</text>
</comment>
<evidence type="ECO:0000256" key="3">
    <source>
        <dbReference type="ARBA" id="ARBA00023237"/>
    </source>
</evidence>
<dbReference type="CDD" id="cd07185">
    <property type="entry name" value="OmpA_C-like"/>
    <property type="match status" value="1"/>
</dbReference>